<dbReference type="Proteomes" id="UP000789860">
    <property type="component" value="Unassembled WGS sequence"/>
</dbReference>
<feature type="non-terminal residue" evidence="1">
    <location>
        <position position="1"/>
    </location>
</feature>
<proteinExistence type="predicted"/>
<organism evidence="1 2">
    <name type="scientific">Scutellospora calospora</name>
    <dbReference type="NCBI Taxonomy" id="85575"/>
    <lineage>
        <taxon>Eukaryota</taxon>
        <taxon>Fungi</taxon>
        <taxon>Fungi incertae sedis</taxon>
        <taxon>Mucoromycota</taxon>
        <taxon>Glomeromycotina</taxon>
        <taxon>Glomeromycetes</taxon>
        <taxon>Diversisporales</taxon>
        <taxon>Gigasporaceae</taxon>
        <taxon>Scutellospora</taxon>
    </lineage>
</organism>
<sequence length="161" mass="17776">LSSKLYSFDLINLEKLNILVVGSGGREHAITWKLSQSPKVEHIFVSPGNGGTASGLDKVSNINIAVNDFVNLTKFAILNNINLVIPGPEQPLVEGIELAFRKIGIRCFGPSLKAATMEGSKTFAKDFMKRHNIPTAKYENFSDYEKAKDYLESVTYNVVIK</sequence>
<reference evidence="1" key="1">
    <citation type="submission" date="2021-06" db="EMBL/GenBank/DDBJ databases">
        <authorList>
            <person name="Kallberg Y."/>
            <person name="Tangrot J."/>
            <person name="Rosling A."/>
        </authorList>
    </citation>
    <scope>NUCLEOTIDE SEQUENCE</scope>
    <source>
        <strain evidence="1">AU212A</strain>
    </source>
</reference>
<accession>A0ACA9NQM6</accession>
<evidence type="ECO:0000313" key="1">
    <source>
        <dbReference type="EMBL" id="CAG8669784.1"/>
    </source>
</evidence>
<evidence type="ECO:0000313" key="2">
    <source>
        <dbReference type="Proteomes" id="UP000789860"/>
    </source>
</evidence>
<feature type="non-terminal residue" evidence="1">
    <location>
        <position position="161"/>
    </location>
</feature>
<dbReference type="EMBL" id="CAJVPM010028440">
    <property type="protein sequence ID" value="CAG8669784.1"/>
    <property type="molecule type" value="Genomic_DNA"/>
</dbReference>
<gene>
    <name evidence="1" type="ORF">SCALOS_LOCUS9334</name>
</gene>
<protein>
    <submittedName>
        <fullName evidence="1">9686_t:CDS:1</fullName>
    </submittedName>
</protein>
<name>A0ACA9NQM6_9GLOM</name>
<keyword evidence="2" id="KW-1185">Reference proteome</keyword>
<comment type="caution">
    <text evidence="1">The sequence shown here is derived from an EMBL/GenBank/DDBJ whole genome shotgun (WGS) entry which is preliminary data.</text>
</comment>